<feature type="region of interest" description="Disordered" evidence="1">
    <location>
        <begin position="113"/>
        <end position="137"/>
    </location>
</feature>
<organism evidence="2 3">
    <name type="scientific">Streptomyces canarius</name>
    <dbReference type="NCBI Taxonomy" id="285453"/>
    <lineage>
        <taxon>Bacteria</taxon>
        <taxon>Bacillati</taxon>
        <taxon>Actinomycetota</taxon>
        <taxon>Actinomycetes</taxon>
        <taxon>Kitasatosporales</taxon>
        <taxon>Streptomycetaceae</taxon>
        <taxon>Streptomyces</taxon>
    </lineage>
</organism>
<dbReference type="RefSeq" id="WP_189883002.1">
    <property type="nucleotide sequence ID" value="NZ_BMVN01000003.1"/>
</dbReference>
<name>A0ABQ3CF33_9ACTN</name>
<evidence type="ECO:0000313" key="2">
    <source>
        <dbReference type="EMBL" id="GHA09291.1"/>
    </source>
</evidence>
<evidence type="ECO:0000256" key="1">
    <source>
        <dbReference type="SAM" id="MobiDB-lite"/>
    </source>
</evidence>
<reference evidence="3" key="1">
    <citation type="journal article" date="2019" name="Int. J. Syst. Evol. Microbiol.">
        <title>The Global Catalogue of Microorganisms (GCM) 10K type strain sequencing project: providing services to taxonomists for standard genome sequencing and annotation.</title>
        <authorList>
            <consortium name="The Broad Institute Genomics Platform"/>
            <consortium name="The Broad Institute Genome Sequencing Center for Infectious Disease"/>
            <person name="Wu L."/>
            <person name="Ma J."/>
        </authorList>
    </citation>
    <scope>NUCLEOTIDE SEQUENCE [LARGE SCALE GENOMIC DNA]</scope>
    <source>
        <strain evidence="3">JCM 4733</strain>
    </source>
</reference>
<protein>
    <recommendedName>
        <fullName evidence="4">Restriction endonuclease</fullName>
    </recommendedName>
</protein>
<evidence type="ECO:0000313" key="3">
    <source>
        <dbReference type="Proteomes" id="UP000653644"/>
    </source>
</evidence>
<keyword evidence="3" id="KW-1185">Reference proteome</keyword>
<accession>A0ABQ3CF33</accession>
<dbReference type="EMBL" id="BMVN01000003">
    <property type="protein sequence ID" value="GHA09291.1"/>
    <property type="molecule type" value="Genomic_DNA"/>
</dbReference>
<proteinExistence type="predicted"/>
<evidence type="ECO:0008006" key="4">
    <source>
        <dbReference type="Google" id="ProtNLM"/>
    </source>
</evidence>
<sequence length="137" mass="14973">MGAEKAEPGGEQAVKAACHRVLWDVRTFDADETRELLAELDEHVRALSPQVTALVPELAGETRETAFVVLRNVDRVLYPDAPSADWQLRLHDLAVLARALCELRALGRRRVRGERRPADSVDEPADPSGWLAAGAGA</sequence>
<gene>
    <name evidence="2" type="ORF">GCM10010345_12200</name>
</gene>
<comment type="caution">
    <text evidence="2">The sequence shown here is derived from an EMBL/GenBank/DDBJ whole genome shotgun (WGS) entry which is preliminary data.</text>
</comment>
<dbReference type="Proteomes" id="UP000653644">
    <property type="component" value="Unassembled WGS sequence"/>
</dbReference>